<keyword evidence="1" id="KW-0808">Transferase</keyword>
<dbReference type="Gene3D" id="3.40.50.2000">
    <property type="entry name" value="Glycogen Phosphorylase B"/>
    <property type="match status" value="1"/>
</dbReference>
<gene>
    <name evidence="1" type="ORF">Lupro_09915</name>
</gene>
<evidence type="ECO:0000313" key="2">
    <source>
        <dbReference type="Proteomes" id="UP000059672"/>
    </source>
</evidence>
<protein>
    <submittedName>
        <fullName evidence="1">Glycosyl transferase</fullName>
    </submittedName>
</protein>
<dbReference type="PATRIC" id="fig|1622118.3.peg.2044"/>
<evidence type="ECO:0000313" key="1">
    <source>
        <dbReference type="EMBL" id="AMC12241.1"/>
    </source>
</evidence>
<keyword evidence="2" id="KW-1185">Reference proteome</keyword>
<dbReference type="STRING" id="1622118.Lupro_09915"/>
<dbReference type="Pfam" id="PF13528">
    <property type="entry name" value="Glyco_trans_1_3"/>
    <property type="match status" value="1"/>
</dbReference>
<dbReference type="SUPFAM" id="SSF53756">
    <property type="entry name" value="UDP-Glycosyltransferase/glycogen phosphorylase"/>
    <property type="match status" value="1"/>
</dbReference>
<sequence>MKILYAIQGTGNGHLSRAKEVIPALLNRAQVDILISGTQAEVVLDYTINYRYKGLSFYFGKNGGIDFVKTLKNNNIFRIFSEIRKCPVKNYDLIINDFEPISAWACRLRGVKSISLSHQSILYTKNVPKPFHRDLLGSFIIKNYAKCAYNYGFHFKKYNNKVYTPIIRNNIRLLKRTEKDHFTVYLPAYSDKRIIDVLSRIKGVKWKVFSKEAKKYYQKKNVFVKPIDSEKFEKSLASCQGILCGAGFESPAEAIFLKKKLLVIPMKNQYEQHFNAKALEELGVPTLKSLKKKHISKIKTWIESNEKVELDFPNETQQIVDYILYEFIEKATISELETI</sequence>
<dbReference type="EMBL" id="CP013355">
    <property type="protein sequence ID" value="AMC12241.1"/>
    <property type="molecule type" value="Genomic_DNA"/>
</dbReference>
<name>A0A0X8G8W5_9FLAO</name>
<organism evidence="1 2">
    <name type="scientific">Lutibacter profundi</name>
    <dbReference type="NCBI Taxonomy" id="1622118"/>
    <lineage>
        <taxon>Bacteria</taxon>
        <taxon>Pseudomonadati</taxon>
        <taxon>Bacteroidota</taxon>
        <taxon>Flavobacteriia</taxon>
        <taxon>Flavobacteriales</taxon>
        <taxon>Flavobacteriaceae</taxon>
        <taxon>Lutibacter</taxon>
    </lineage>
</organism>
<reference evidence="2" key="1">
    <citation type="submission" date="2015-12" db="EMBL/GenBank/DDBJ databases">
        <title>Complete genome sequence of Lutibacter profundus strain LP1.</title>
        <authorList>
            <person name="Wissuwa J."/>
            <person name="Le Moine Bauer S."/>
            <person name="Stokke R."/>
            <person name="Dahle H."/>
            <person name="Steen I.H."/>
        </authorList>
    </citation>
    <scope>NUCLEOTIDE SEQUENCE [LARGE SCALE GENOMIC DNA]</scope>
    <source>
        <strain evidence="2">LP1</strain>
    </source>
</reference>
<dbReference type="KEGG" id="lut:Lupro_09915"/>
<dbReference type="AlphaFoldDB" id="A0A0X8G8W5"/>
<dbReference type="Proteomes" id="UP000059672">
    <property type="component" value="Chromosome"/>
</dbReference>
<proteinExistence type="predicted"/>
<dbReference type="RefSeq" id="WP_068211576.1">
    <property type="nucleotide sequence ID" value="NZ_CP013355.1"/>
</dbReference>
<accession>A0A0X8G8W5</accession>
<dbReference type="GO" id="GO:0016740">
    <property type="term" value="F:transferase activity"/>
    <property type="evidence" value="ECO:0007669"/>
    <property type="project" value="UniProtKB-KW"/>
</dbReference>
<reference evidence="1 2" key="2">
    <citation type="journal article" date="2016" name="Int. J. Syst. Evol. Microbiol.">
        <title>Lutibacter profundi sp. nov., isolated from a deep-sea hydrothermal system on the Arctic Mid-Ocean Ridge and emended description of the genus Lutibacter.</title>
        <authorList>
            <person name="Le Moine Bauer S."/>
            <person name="Roalkvam I."/>
            <person name="Steen I.H."/>
            <person name="Dahle H."/>
        </authorList>
    </citation>
    <scope>NUCLEOTIDE SEQUENCE [LARGE SCALE GENOMIC DNA]</scope>
    <source>
        <strain evidence="1 2">LP1</strain>
    </source>
</reference>
<dbReference type="OrthoDB" id="9793805at2"/>